<proteinExistence type="predicted"/>
<evidence type="ECO:0000313" key="1">
    <source>
        <dbReference type="EMBL" id="KAJ9060241.1"/>
    </source>
</evidence>
<name>A0ACC2SCU9_9FUNG</name>
<accession>A0ACC2SCU9</accession>
<dbReference type="EMBL" id="QTSX02005222">
    <property type="protein sequence ID" value="KAJ9060241.1"/>
    <property type="molecule type" value="Genomic_DNA"/>
</dbReference>
<reference evidence="1" key="1">
    <citation type="submission" date="2022-04" db="EMBL/GenBank/DDBJ databases">
        <title>Genome of the entomopathogenic fungus Entomophthora muscae.</title>
        <authorList>
            <person name="Elya C."/>
            <person name="Lovett B.R."/>
            <person name="Lee E."/>
            <person name="Macias A.M."/>
            <person name="Hajek A.E."/>
            <person name="De Bivort B.L."/>
            <person name="Kasson M.T."/>
            <person name="De Fine Licht H.H."/>
            <person name="Stajich J.E."/>
        </authorList>
    </citation>
    <scope>NUCLEOTIDE SEQUENCE</scope>
    <source>
        <strain evidence="1">Berkeley</strain>
    </source>
</reference>
<protein>
    <submittedName>
        <fullName evidence="1">Uncharacterized protein</fullName>
    </submittedName>
</protein>
<organism evidence="1 2">
    <name type="scientific">Entomophthora muscae</name>
    <dbReference type="NCBI Taxonomy" id="34485"/>
    <lineage>
        <taxon>Eukaryota</taxon>
        <taxon>Fungi</taxon>
        <taxon>Fungi incertae sedis</taxon>
        <taxon>Zoopagomycota</taxon>
        <taxon>Entomophthoromycotina</taxon>
        <taxon>Entomophthoromycetes</taxon>
        <taxon>Entomophthorales</taxon>
        <taxon>Entomophthoraceae</taxon>
        <taxon>Entomophthora</taxon>
    </lineage>
</organism>
<keyword evidence="2" id="KW-1185">Reference proteome</keyword>
<sequence length="311" mass="34537">MASQRLSNSNSESQTMYVEADLVTTRYQNLRKHLPLPNNPISIKCKFGAEVRRVTVHTVPTYDELLFLVHRLFRSMLSSNLNNLILKYIDEDYDLVSVTDDLDINHAIALSPNLKLLIFDKETRPFSDYIPKPVAVQASAMEAISLKQEIAHLSSKLEALLAHVERTNAEEKANAPPKTLSASELDEFVGKISDPKSNPTEAPAEALAKPTVTYPPTQGLPGAQTYTPYHPPSRYQQHYANPPTNSHPTQPYSSTYVPTQPLPSQYPPSTPNYPHHVPQNSNATYSAPYPSSMAPTSHSAYYPSAPGPHYT</sequence>
<dbReference type="Proteomes" id="UP001165960">
    <property type="component" value="Unassembled WGS sequence"/>
</dbReference>
<comment type="caution">
    <text evidence="1">The sequence shown here is derived from an EMBL/GenBank/DDBJ whole genome shotgun (WGS) entry which is preliminary data.</text>
</comment>
<gene>
    <name evidence="1" type="ORF">DSO57_1032906</name>
</gene>
<evidence type="ECO:0000313" key="2">
    <source>
        <dbReference type="Proteomes" id="UP001165960"/>
    </source>
</evidence>